<sequence length="120" mass="14352">MKNLKRISNVHQLIELMAYVWWKQETIADAYYSAAGNKFELSFQLNGKVIAEVRKLTPNMVQKPWWSWFKQDYVFVDEKLFRQMANDIYWQELTAVGQVAVLRVMRTKLEVRNVSLVHRQ</sequence>
<dbReference type="Proteomes" id="UP000514515">
    <property type="component" value="Segment"/>
</dbReference>
<reference evidence="1 2" key="1">
    <citation type="submission" date="2020-03" db="EMBL/GenBank/DDBJ databases">
        <authorList>
            <person name="Chen G."/>
            <person name="Lin M."/>
            <person name="Fu H."/>
        </authorList>
    </citation>
    <scope>NUCLEOTIDE SEQUENCE [LARGE SCALE GENOMIC DNA]</scope>
</reference>
<accession>A0A7D7IKF7</accession>
<name>A0A7D7IKF7_9CAUD</name>
<gene>
    <name evidence="1" type="ORF">phiV141_7</name>
</gene>
<protein>
    <submittedName>
        <fullName evidence="1">Uncharacterized protein</fullName>
    </submittedName>
</protein>
<keyword evidence="2" id="KW-1185">Reference proteome</keyword>
<evidence type="ECO:0000313" key="2">
    <source>
        <dbReference type="Proteomes" id="UP000514515"/>
    </source>
</evidence>
<proteinExistence type="predicted"/>
<evidence type="ECO:0000313" key="1">
    <source>
        <dbReference type="EMBL" id="QMP18312.1"/>
    </source>
</evidence>
<organism evidence="1 2">
    <name type="scientific">Vibrio phage phiV141</name>
    <dbReference type="NCBI Taxonomy" id="2723905"/>
    <lineage>
        <taxon>Viruses</taxon>
        <taxon>Duplodnaviria</taxon>
        <taxon>Heunggongvirae</taxon>
        <taxon>Uroviricota</taxon>
        <taxon>Caudoviricetes</taxon>
        <taxon>Autographivirales</taxon>
        <taxon>Autographivirales incertae sedis</taxon>
        <taxon>Fujianvirus</taxon>
        <taxon>Fujianvirus V141</taxon>
    </lineage>
</organism>
<dbReference type="EMBL" id="MT227925">
    <property type="protein sequence ID" value="QMP18312.1"/>
    <property type="molecule type" value="Genomic_DNA"/>
</dbReference>